<dbReference type="PANTHER" id="PTHR11060:SF0">
    <property type="entry name" value="PROTEIN MEMO1"/>
    <property type="match status" value="1"/>
</dbReference>
<sequence>MRRPAVAGSFYPSRKENLEQMLRKFTNLRKDERIVACVSPHAGYIYSGKTAGAVHSMLPDAETFVIVCPNHTGYGLPVAVSTETWLTPLGKVESDLDFIKAMPKKIVAEDEDAHIEEHSGEVQIPFLQFLHRDFKIVVICLRLQDEETAKEVAEEILEAEKRVGRKIVVIASSDMHHYLSDAECRKRDRIVIDAILSMDVAKYYKKIYELDASVCGYGAIAVAMNYAIAKNAKAELVDYSTSGDVADKSFVVGYAGIVFRIGD</sequence>
<name>A0A7J3M1F8_ARCFL</name>
<evidence type="ECO:0000256" key="1">
    <source>
        <dbReference type="ARBA" id="ARBA00006315"/>
    </source>
</evidence>
<evidence type="ECO:0000313" key="3">
    <source>
        <dbReference type="EMBL" id="HGT82558.1"/>
    </source>
</evidence>
<dbReference type="NCBIfam" id="TIGR04336">
    <property type="entry name" value="AmmeMemoSam_B"/>
    <property type="match status" value="1"/>
</dbReference>
<reference evidence="3" key="1">
    <citation type="journal article" date="2020" name="mSystems">
        <title>Genome- and Community-Level Interaction Insights into Carbon Utilization and Element Cycling Functions of Hydrothermarchaeota in Hydrothermal Sediment.</title>
        <authorList>
            <person name="Zhou Z."/>
            <person name="Liu Y."/>
            <person name="Xu W."/>
            <person name="Pan J."/>
            <person name="Luo Z.H."/>
            <person name="Li M."/>
        </authorList>
    </citation>
    <scope>NUCLEOTIDE SEQUENCE [LARGE SCALE GENOMIC DNA]</scope>
    <source>
        <strain evidence="3">SpSt-587</strain>
    </source>
</reference>
<gene>
    <name evidence="3" type="ORF">ENT52_02375</name>
</gene>
<dbReference type="HAMAP" id="MF_00055">
    <property type="entry name" value="MEMO1"/>
    <property type="match status" value="1"/>
</dbReference>
<protein>
    <recommendedName>
        <fullName evidence="2">MEMO1 family protein ENT52_02375</fullName>
    </recommendedName>
</protein>
<dbReference type="InterPro" id="IPR002737">
    <property type="entry name" value="MEMO1_fam"/>
</dbReference>
<dbReference type="Pfam" id="PF01875">
    <property type="entry name" value="Memo"/>
    <property type="match status" value="1"/>
</dbReference>
<accession>A0A7J3M1F8</accession>
<dbReference type="PANTHER" id="PTHR11060">
    <property type="entry name" value="PROTEIN MEMO1"/>
    <property type="match status" value="1"/>
</dbReference>
<organism evidence="3">
    <name type="scientific">Archaeoglobus fulgidus</name>
    <dbReference type="NCBI Taxonomy" id="2234"/>
    <lineage>
        <taxon>Archaea</taxon>
        <taxon>Methanobacteriati</taxon>
        <taxon>Methanobacteriota</taxon>
        <taxon>Archaeoglobi</taxon>
        <taxon>Archaeoglobales</taxon>
        <taxon>Archaeoglobaceae</taxon>
        <taxon>Archaeoglobus</taxon>
    </lineage>
</organism>
<dbReference type="CDD" id="cd07361">
    <property type="entry name" value="MEMO_like"/>
    <property type="match status" value="1"/>
</dbReference>
<comment type="caution">
    <text evidence="3">The sequence shown here is derived from an EMBL/GenBank/DDBJ whole genome shotgun (WGS) entry which is preliminary data.</text>
</comment>
<comment type="similarity">
    <text evidence="1 2">Belongs to the MEMO1 family.</text>
</comment>
<proteinExistence type="inferred from homology"/>
<dbReference type="EMBL" id="DSYZ01000054">
    <property type="protein sequence ID" value="HGT82558.1"/>
    <property type="molecule type" value="Genomic_DNA"/>
</dbReference>
<evidence type="ECO:0000256" key="2">
    <source>
        <dbReference type="HAMAP-Rule" id="MF_00055"/>
    </source>
</evidence>
<dbReference type="Gene3D" id="3.40.830.10">
    <property type="entry name" value="LigB-like"/>
    <property type="match status" value="1"/>
</dbReference>
<dbReference type="AlphaFoldDB" id="A0A7J3M1F8"/>
<dbReference type="NCBIfam" id="NF001987">
    <property type="entry name" value="PRK00782.1"/>
    <property type="match status" value="1"/>
</dbReference>